<proteinExistence type="inferred from homology"/>
<keyword evidence="4" id="KW-0472">Membrane</keyword>
<comment type="similarity">
    <text evidence="2">Belongs to the SusD family.</text>
</comment>
<dbReference type="GO" id="GO:0009279">
    <property type="term" value="C:cell outer membrane"/>
    <property type="evidence" value="ECO:0007669"/>
    <property type="project" value="UniProtKB-SubCell"/>
</dbReference>
<dbReference type="AlphaFoldDB" id="A0A3P1CF66"/>
<accession>A0A3P1CF66</accession>
<sequence>MKSSFSRFLLLGCVVVATASCEIDTTPYNGLSEAALLQNAQGLRAATDGNYTFLKEADYTRNLFIMNEYPGDNLTLSGTTTDALFLTYTYRHTSDQANALQIYRKAYQIIVGCNKVIGAVQEGTSKEMDQILGENLFLRAMVHFDLVRLFGRPYGQSPETNPGVIIKTDTKADDNASRATVKDVYAFVVSELQKAAKLMTVTRTSSYASAAAANALLSRVYLYMNDNANTIKYADLVISENRFTLATPMQVPDFYTVENEQNKEVILAIKHTLKDDRAWGSLGSMLYTSPGGVGYGEVYASQDYQDLVNKYPNDKRRSFLVRKLTAQGAQEKRNGIDKVYVTKFSNQGGIATLSSPVLLRLSEVYLNRAEAYAKTGAPDKAIADVNLIRQRAGLSGTELYTATDLKGLPAVLDVVLQERRLELAFEGHRPYDLYRNNRSLVRNYPGYHNTATGQQTVTADDKQVVNLIPEAEIILNSNLKQNPL</sequence>
<reference evidence="9 10" key="1">
    <citation type="submission" date="2018-11" db="EMBL/GenBank/DDBJ databases">
        <authorList>
            <person name="Zhou Z."/>
            <person name="Wang G."/>
        </authorList>
    </citation>
    <scope>NUCLEOTIDE SEQUENCE [LARGE SCALE GENOMIC DNA]</scope>
    <source>
        <strain evidence="9 10">KCTC42998</strain>
    </source>
</reference>
<evidence type="ECO:0000259" key="7">
    <source>
        <dbReference type="Pfam" id="PF07980"/>
    </source>
</evidence>
<evidence type="ECO:0000313" key="9">
    <source>
        <dbReference type="EMBL" id="RRB11860.1"/>
    </source>
</evidence>
<feature type="chain" id="PRO_5018289004" evidence="6">
    <location>
        <begin position="20"/>
        <end position="484"/>
    </location>
</feature>
<feature type="domain" description="SusD-like N-terminal" evidence="8">
    <location>
        <begin position="59"/>
        <end position="222"/>
    </location>
</feature>
<evidence type="ECO:0000256" key="6">
    <source>
        <dbReference type="SAM" id="SignalP"/>
    </source>
</evidence>
<comment type="subcellular location">
    <subcellularLocation>
        <location evidence="1">Cell outer membrane</location>
    </subcellularLocation>
</comment>
<keyword evidence="5" id="KW-0998">Cell outer membrane</keyword>
<evidence type="ECO:0000313" key="10">
    <source>
        <dbReference type="Proteomes" id="UP000274271"/>
    </source>
</evidence>
<dbReference type="OrthoDB" id="621570at2"/>
<protein>
    <submittedName>
        <fullName evidence="9">RagB/SusD family nutrient uptake outer membrane protein</fullName>
    </submittedName>
</protein>
<evidence type="ECO:0000259" key="8">
    <source>
        <dbReference type="Pfam" id="PF14322"/>
    </source>
</evidence>
<dbReference type="InterPro" id="IPR011990">
    <property type="entry name" value="TPR-like_helical_dom_sf"/>
</dbReference>
<dbReference type="Pfam" id="PF07980">
    <property type="entry name" value="SusD_RagB"/>
    <property type="match status" value="1"/>
</dbReference>
<evidence type="ECO:0000256" key="3">
    <source>
        <dbReference type="ARBA" id="ARBA00022729"/>
    </source>
</evidence>
<dbReference type="PROSITE" id="PS51257">
    <property type="entry name" value="PROKAR_LIPOPROTEIN"/>
    <property type="match status" value="1"/>
</dbReference>
<feature type="signal peptide" evidence="6">
    <location>
        <begin position="1"/>
        <end position="19"/>
    </location>
</feature>
<organism evidence="9 10">
    <name type="scientific">Larkinella knui</name>
    <dbReference type="NCBI Taxonomy" id="2025310"/>
    <lineage>
        <taxon>Bacteria</taxon>
        <taxon>Pseudomonadati</taxon>
        <taxon>Bacteroidota</taxon>
        <taxon>Cytophagia</taxon>
        <taxon>Cytophagales</taxon>
        <taxon>Spirosomataceae</taxon>
        <taxon>Larkinella</taxon>
    </lineage>
</organism>
<dbReference type="Proteomes" id="UP000274271">
    <property type="component" value="Unassembled WGS sequence"/>
</dbReference>
<evidence type="ECO:0000256" key="4">
    <source>
        <dbReference type="ARBA" id="ARBA00023136"/>
    </source>
</evidence>
<comment type="caution">
    <text evidence="9">The sequence shown here is derived from an EMBL/GenBank/DDBJ whole genome shotgun (WGS) entry which is preliminary data.</text>
</comment>
<evidence type="ECO:0000256" key="2">
    <source>
        <dbReference type="ARBA" id="ARBA00006275"/>
    </source>
</evidence>
<name>A0A3P1CF66_9BACT</name>
<dbReference type="EMBL" id="RQJP01000005">
    <property type="protein sequence ID" value="RRB11860.1"/>
    <property type="molecule type" value="Genomic_DNA"/>
</dbReference>
<dbReference type="InterPro" id="IPR012944">
    <property type="entry name" value="SusD_RagB_dom"/>
</dbReference>
<dbReference type="Pfam" id="PF14322">
    <property type="entry name" value="SusD-like_3"/>
    <property type="match status" value="1"/>
</dbReference>
<evidence type="ECO:0000256" key="5">
    <source>
        <dbReference type="ARBA" id="ARBA00023237"/>
    </source>
</evidence>
<feature type="domain" description="RagB/SusD" evidence="7">
    <location>
        <begin position="324"/>
        <end position="483"/>
    </location>
</feature>
<dbReference type="SUPFAM" id="SSF48452">
    <property type="entry name" value="TPR-like"/>
    <property type="match status" value="1"/>
</dbReference>
<dbReference type="Gene3D" id="1.25.40.390">
    <property type="match status" value="1"/>
</dbReference>
<dbReference type="InterPro" id="IPR033985">
    <property type="entry name" value="SusD-like_N"/>
</dbReference>
<keyword evidence="10" id="KW-1185">Reference proteome</keyword>
<dbReference type="RefSeq" id="WP_124909596.1">
    <property type="nucleotide sequence ID" value="NZ_RQJP01000005.1"/>
</dbReference>
<keyword evidence="3 6" id="KW-0732">Signal</keyword>
<gene>
    <name evidence="9" type="ORF">EHT87_25685</name>
</gene>
<evidence type="ECO:0000256" key="1">
    <source>
        <dbReference type="ARBA" id="ARBA00004442"/>
    </source>
</evidence>